<gene>
    <name evidence="1" type="ORF">CDAR_508761</name>
</gene>
<organism evidence="1 2">
    <name type="scientific">Caerostris darwini</name>
    <dbReference type="NCBI Taxonomy" id="1538125"/>
    <lineage>
        <taxon>Eukaryota</taxon>
        <taxon>Metazoa</taxon>
        <taxon>Ecdysozoa</taxon>
        <taxon>Arthropoda</taxon>
        <taxon>Chelicerata</taxon>
        <taxon>Arachnida</taxon>
        <taxon>Araneae</taxon>
        <taxon>Araneomorphae</taxon>
        <taxon>Entelegynae</taxon>
        <taxon>Araneoidea</taxon>
        <taxon>Araneidae</taxon>
        <taxon>Caerostris</taxon>
    </lineage>
</organism>
<dbReference type="EMBL" id="BPLQ01001079">
    <property type="protein sequence ID" value="GIX78145.1"/>
    <property type="molecule type" value="Genomic_DNA"/>
</dbReference>
<protein>
    <submittedName>
        <fullName evidence="1">Uncharacterized protein</fullName>
    </submittedName>
</protein>
<proteinExistence type="predicted"/>
<evidence type="ECO:0000313" key="1">
    <source>
        <dbReference type="EMBL" id="GIX78145.1"/>
    </source>
</evidence>
<name>A0AAV4N083_9ARAC</name>
<reference evidence="1 2" key="1">
    <citation type="submission" date="2021-06" db="EMBL/GenBank/DDBJ databases">
        <title>Caerostris darwini draft genome.</title>
        <authorList>
            <person name="Kono N."/>
            <person name="Arakawa K."/>
        </authorList>
    </citation>
    <scope>NUCLEOTIDE SEQUENCE [LARGE SCALE GENOMIC DNA]</scope>
</reference>
<comment type="caution">
    <text evidence="1">The sequence shown here is derived from an EMBL/GenBank/DDBJ whole genome shotgun (WGS) entry which is preliminary data.</text>
</comment>
<keyword evidence="2" id="KW-1185">Reference proteome</keyword>
<dbReference type="AlphaFoldDB" id="A0AAV4N083"/>
<dbReference type="Proteomes" id="UP001054837">
    <property type="component" value="Unassembled WGS sequence"/>
</dbReference>
<sequence>MFMKSKIPFFTNVHEIKNVILDEKRNTGGAHLQSWLYFVRKNVPQRNLPQKYKKYVTIHMKCVRFRTEDAPDFLATLPPMTFPNQLMQTSRRIFGKKVSKHPLNLLIKVVRAPSADLEPLPFVSGMGDIPFGRREGD</sequence>
<evidence type="ECO:0000313" key="2">
    <source>
        <dbReference type="Proteomes" id="UP001054837"/>
    </source>
</evidence>
<accession>A0AAV4N083</accession>